<dbReference type="Gene3D" id="2.60.120.860">
    <property type="match status" value="1"/>
</dbReference>
<organism evidence="2 3">
    <name type="scientific">Nocardiopsis mwathae</name>
    <dbReference type="NCBI Taxonomy" id="1472723"/>
    <lineage>
        <taxon>Bacteria</taxon>
        <taxon>Bacillati</taxon>
        <taxon>Actinomycetota</taxon>
        <taxon>Actinomycetes</taxon>
        <taxon>Streptosporangiales</taxon>
        <taxon>Nocardiopsidaceae</taxon>
        <taxon>Nocardiopsis</taxon>
    </lineage>
</organism>
<protein>
    <recommendedName>
        <fullName evidence="1">Siphovirus-type tail component C-terminal domain-containing protein</fullName>
    </recommendedName>
</protein>
<name>A0A7X0D6M8_9ACTN</name>
<feature type="domain" description="Siphovirus-type tail component C-terminal" evidence="1">
    <location>
        <begin position="186"/>
        <end position="284"/>
    </location>
</feature>
<evidence type="ECO:0000313" key="3">
    <source>
        <dbReference type="Proteomes" id="UP000546642"/>
    </source>
</evidence>
<dbReference type="InterPro" id="IPR054738">
    <property type="entry name" value="Siphovirus-type_tail_C"/>
</dbReference>
<dbReference type="Proteomes" id="UP000546642">
    <property type="component" value="Unassembled WGS sequence"/>
</dbReference>
<dbReference type="RefSeq" id="WP_184077275.1">
    <property type="nucleotide sequence ID" value="NZ_JACHDS010000001.1"/>
</dbReference>
<accession>A0A7X0D6M8</accession>
<gene>
    <name evidence="2" type="ORF">HNR23_003777</name>
</gene>
<dbReference type="AlphaFoldDB" id="A0A7X0D6M8"/>
<evidence type="ECO:0000259" key="1">
    <source>
        <dbReference type="Pfam" id="PF22768"/>
    </source>
</evidence>
<proteinExistence type="predicted"/>
<evidence type="ECO:0000313" key="2">
    <source>
        <dbReference type="EMBL" id="MBB6173717.1"/>
    </source>
</evidence>
<comment type="caution">
    <text evidence="2">The sequence shown here is derived from an EMBL/GenBank/DDBJ whole genome shotgun (WGS) entry which is preliminary data.</text>
</comment>
<keyword evidence="3" id="KW-1185">Reference proteome</keyword>
<dbReference type="EMBL" id="JACHDS010000001">
    <property type="protein sequence ID" value="MBB6173717.1"/>
    <property type="molecule type" value="Genomic_DNA"/>
</dbReference>
<reference evidence="2 3" key="1">
    <citation type="submission" date="2020-08" db="EMBL/GenBank/DDBJ databases">
        <title>Sequencing the genomes of 1000 actinobacteria strains.</title>
        <authorList>
            <person name="Klenk H.-P."/>
        </authorList>
    </citation>
    <scope>NUCLEOTIDE SEQUENCE [LARGE SCALE GENOMIC DNA]</scope>
    <source>
        <strain evidence="2 3">DSM 46659</strain>
    </source>
</reference>
<dbReference type="Pfam" id="PF22768">
    <property type="entry name" value="SPP1_Dit"/>
    <property type="match status" value="1"/>
</dbReference>
<sequence length="288" mass="30847">MSDLAEGQIRWDGALLFDGRRLALTEIEGWDDLPGIDSGNVVRPSRHGAWAGRGLAQQRIVTATGVLVAGDGGVRGVDPYVAVVRRSTALSDDARQRSLTIRLGGRALTAYGQVTARSIPGGTGYQAGRPTVSIQWACPDPRRYGDERSTTILSPQRPEDGLDYPIGYPLEYGEPATGGLGTIRNNGDTPSHPVLTFTGPCDRPRVVDQETGRSLEFDLALAETDTLSVDCDSGTVRLNGADRFYTLTASSVPPEGWTVAPGKSTIRFRTVSAGPGASVHVRWHDTYL</sequence>